<dbReference type="AlphaFoldDB" id="A0A926RSU2"/>
<comment type="caution">
    <text evidence="5">The sequence shown here is derived from an EMBL/GenBank/DDBJ whole genome shotgun (WGS) entry which is preliminary data.</text>
</comment>
<dbReference type="Gene3D" id="3.20.20.70">
    <property type="entry name" value="Aldolase class I"/>
    <property type="match status" value="1"/>
</dbReference>
<dbReference type="InterPro" id="IPR002932">
    <property type="entry name" value="Glu_synthdom"/>
</dbReference>
<evidence type="ECO:0000256" key="3">
    <source>
        <dbReference type="SAM" id="Phobius"/>
    </source>
</evidence>
<dbReference type="InterPro" id="IPR024188">
    <property type="entry name" value="GltB"/>
</dbReference>
<dbReference type="GO" id="GO:0006537">
    <property type="term" value="P:glutamate biosynthetic process"/>
    <property type="evidence" value="ECO:0007669"/>
    <property type="project" value="InterPro"/>
</dbReference>
<evidence type="ECO:0000259" key="4">
    <source>
        <dbReference type="Pfam" id="PF01645"/>
    </source>
</evidence>
<proteinExistence type="inferred from homology"/>
<dbReference type="PIRSF" id="PIRSF500060">
    <property type="entry name" value="UCP500060"/>
    <property type="match status" value="1"/>
</dbReference>
<keyword evidence="3" id="KW-0472">Membrane</keyword>
<dbReference type="RefSeq" id="WP_191141755.1">
    <property type="nucleotide sequence ID" value="NZ_JACXAH010000006.1"/>
</dbReference>
<keyword evidence="3" id="KW-0812">Transmembrane</keyword>
<evidence type="ECO:0000256" key="2">
    <source>
        <dbReference type="PIRNR" id="PIRNR006429"/>
    </source>
</evidence>
<dbReference type="EMBL" id="JACXAH010000006">
    <property type="protein sequence ID" value="MBD1371910.1"/>
    <property type="molecule type" value="Genomic_DNA"/>
</dbReference>
<dbReference type="Pfam" id="PF01645">
    <property type="entry name" value="Glu_synthase"/>
    <property type="match status" value="1"/>
</dbReference>
<dbReference type="InterPro" id="IPR027283">
    <property type="entry name" value="YerD"/>
</dbReference>
<dbReference type="GO" id="GO:0015930">
    <property type="term" value="F:glutamate synthase activity"/>
    <property type="evidence" value="ECO:0007669"/>
    <property type="project" value="InterPro"/>
</dbReference>
<dbReference type="PANTHER" id="PTHR43819:SF1">
    <property type="entry name" value="ARCHAEAL-TYPE GLUTAMATE SYNTHASE [NADPH]"/>
    <property type="match status" value="1"/>
</dbReference>
<protein>
    <submittedName>
        <fullName evidence="5">FMN-binding glutamate synthase family protein</fullName>
    </submittedName>
</protein>
<feature type="transmembrane region" description="Helical" evidence="3">
    <location>
        <begin position="12"/>
        <end position="31"/>
    </location>
</feature>
<dbReference type="PANTHER" id="PTHR43819">
    <property type="entry name" value="ARCHAEAL-TYPE GLUTAMATE SYNTHASE [NADPH]"/>
    <property type="match status" value="1"/>
</dbReference>
<sequence>MTEIEFWRTGTFIWFTILVIFPLTLIMYLYIKDRNQKEHSILRNFPILGKIRYIFEKIGPEMRQYWFNDDQNGTPFSRLDYLNVIFSAKYKHRKIGFGSKRDFTPDRIYLKNDLFPRLYEELCVEQAPKVQTRIYEIEDDGLFTRKEHTKPVQADPFYLSPENVITIGQNTARHPFTLKGLIGQSGMSYGSLGERAITALSIGLGRAGGTWMNTGEGGLSDYHLAGQTDIIMQIGPAMFGVRTPEGKLDWEELEKKAQIPQVKAIELKLAQGAKTRGGHLEGEKVTPDIARMRKIEPWKTVNSPNRFPFIKNSKDLVSFIDQIRSHTGLPVGIKIVVGHAEQIEELASQMKESNIYPDFITIDGGEGGTGATYQELADSVGLPILQALPIVDRVLKQYGLRDQIKIFASGKLITPDLIATTLALGADCVNIARGFMFSVGCIQAQVCHNNTCPVGVATTDQSLQHALDIEEKSYRVTNYVLSLREGLYNLAAAAGIDSPTKFSHQHITSIKSSHSESLTHA</sequence>
<keyword evidence="3" id="KW-1133">Transmembrane helix</keyword>
<keyword evidence="6" id="KW-1185">Reference proteome</keyword>
<feature type="domain" description="Glutamate synthase" evidence="4">
    <location>
        <begin position="126"/>
        <end position="496"/>
    </location>
</feature>
<dbReference type="InterPro" id="IPR013785">
    <property type="entry name" value="Aldolase_TIM"/>
</dbReference>
<evidence type="ECO:0000256" key="1">
    <source>
        <dbReference type="ARBA" id="ARBA00009716"/>
    </source>
</evidence>
<evidence type="ECO:0000313" key="5">
    <source>
        <dbReference type="EMBL" id="MBD1371910.1"/>
    </source>
</evidence>
<comment type="similarity">
    <text evidence="1 2">Belongs to the glutamate synthase family.</text>
</comment>
<reference evidence="5" key="1">
    <citation type="submission" date="2020-09" db="EMBL/GenBank/DDBJ databases">
        <title>A novel bacterium of genus Hazenella, isolated from South China Sea.</title>
        <authorList>
            <person name="Huang H."/>
            <person name="Mo K."/>
            <person name="Hu Y."/>
        </authorList>
    </citation>
    <scope>NUCLEOTIDE SEQUENCE</scope>
    <source>
        <strain evidence="5">IB182357</strain>
    </source>
</reference>
<name>A0A926RSU2_9BACL</name>
<accession>A0A926RSU2</accession>
<gene>
    <name evidence="5" type="ORF">IC620_05995</name>
</gene>
<dbReference type="SUPFAM" id="SSF51395">
    <property type="entry name" value="FMN-linked oxidoreductases"/>
    <property type="match status" value="1"/>
</dbReference>
<dbReference type="Proteomes" id="UP000661691">
    <property type="component" value="Unassembled WGS sequence"/>
</dbReference>
<organism evidence="5 6">
    <name type="scientific">Polycladospora coralii</name>
    <dbReference type="NCBI Taxonomy" id="2771432"/>
    <lineage>
        <taxon>Bacteria</taxon>
        <taxon>Bacillati</taxon>
        <taxon>Bacillota</taxon>
        <taxon>Bacilli</taxon>
        <taxon>Bacillales</taxon>
        <taxon>Thermoactinomycetaceae</taxon>
        <taxon>Polycladospora</taxon>
    </lineage>
</organism>
<dbReference type="CDD" id="cd02808">
    <property type="entry name" value="GltS_FMN"/>
    <property type="match status" value="1"/>
</dbReference>
<evidence type="ECO:0000313" key="6">
    <source>
        <dbReference type="Proteomes" id="UP000661691"/>
    </source>
</evidence>
<dbReference type="PIRSF" id="PIRSF006429">
    <property type="entry name" value="GOGAT_lg_2"/>
    <property type="match status" value="1"/>
</dbReference>